<protein>
    <submittedName>
        <fullName evidence="1">Prp19/Pso4-like-domain-containing protein</fullName>
    </submittedName>
</protein>
<sequence length="137" mass="14908">MICAISGTTPKDPVISPNSGSVFDRKLVEAYIAEHGTDPISGDALSVDSLISIKTSKTPVPRTPAQASIPALLQSFQNEWDALVLEALTLRQELLKTRQDLSTALYYHDAAVRVVAKLTKERDDAAAELHTLTQHEL</sequence>
<reference evidence="2" key="1">
    <citation type="journal article" date="2024" name="Front. Bioeng. Biotechnol.">
        <title>Genome-scale model development and genomic sequencing of the oleaginous clade Lipomyces.</title>
        <authorList>
            <person name="Czajka J.J."/>
            <person name="Han Y."/>
            <person name="Kim J."/>
            <person name="Mondo S.J."/>
            <person name="Hofstad B.A."/>
            <person name="Robles A."/>
            <person name="Haridas S."/>
            <person name="Riley R."/>
            <person name="LaButti K."/>
            <person name="Pangilinan J."/>
            <person name="Andreopoulos W."/>
            <person name="Lipzen A."/>
            <person name="Yan J."/>
            <person name="Wang M."/>
            <person name="Ng V."/>
            <person name="Grigoriev I.V."/>
            <person name="Spatafora J.W."/>
            <person name="Magnuson J.K."/>
            <person name="Baker S.E."/>
            <person name="Pomraning K.R."/>
        </authorList>
    </citation>
    <scope>NUCLEOTIDE SEQUENCE [LARGE SCALE GENOMIC DNA]</scope>
    <source>
        <strain evidence="2">CBS 10300</strain>
    </source>
</reference>
<accession>A0ACC3TLX1</accession>
<gene>
    <name evidence="1" type="ORF">V1517DRAFT_324850</name>
</gene>
<evidence type="ECO:0000313" key="1">
    <source>
        <dbReference type="EMBL" id="KAK9321961.1"/>
    </source>
</evidence>
<dbReference type="EMBL" id="MU970086">
    <property type="protein sequence ID" value="KAK9321961.1"/>
    <property type="molecule type" value="Genomic_DNA"/>
</dbReference>
<proteinExistence type="predicted"/>
<keyword evidence="2" id="KW-1185">Reference proteome</keyword>
<organism evidence="1 2">
    <name type="scientific">Lipomyces orientalis</name>
    <dbReference type="NCBI Taxonomy" id="1233043"/>
    <lineage>
        <taxon>Eukaryota</taxon>
        <taxon>Fungi</taxon>
        <taxon>Dikarya</taxon>
        <taxon>Ascomycota</taxon>
        <taxon>Saccharomycotina</taxon>
        <taxon>Lipomycetes</taxon>
        <taxon>Lipomycetales</taxon>
        <taxon>Lipomycetaceae</taxon>
        <taxon>Lipomyces</taxon>
    </lineage>
</organism>
<name>A0ACC3TLX1_9ASCO</name>
<evidence type="ECO:0000313" key="2">
    <source>
        <dbReference type="Proteomes" id="UP001489719"/>
    </source>
</evidence>
<dbReference type="Proteomes" id="UP001489719">
    <property type="component" value="Unassembled WGS sequence"/>
</dbReference>
<comment type="caution">
    <text evidence="1">The sequence shown here is derived from an EMBL/GenBank/DDBJ whole genome shotgun (WGS) entry which is preliminary data.</text>
</comment>